<dbReference type="SUPFAM" id="SSF57959">
    <property type="entry name" value="Leucine zipper domain"/>
    <property type="match status" value="1"/>
</dbReference>
<keyword evidence="4" id="KW-1185">Reference proteome</keyword>
<proteinExistence type="predicted"/>
<accession>A0A317XIY3</accession>
<dbReference type="Gene3D" id="1.20.5.170">
    <property type="match status" value="1"/>
</dbReference>
<dbReference type="AlphaFoldDB" id="A0A317XIY3"/>
<protein>
    <recommendedName>
        <fullName evidence="2">BZIP domain-containing protein</fullName>
    </recommendedName>
</protein>
<evidence type="ECO:0000313" key="4">
    <source>
        <dbReference type="Proteomes" id="UP000246740"/>
    </source>
</evidence>
<gene>
    <name evidence="3" type="ORF">BCV70DRAFT_213011</name>
</gene>
<sequence length="589" mass="60967">MSSSPSSSATASSSSTPATVMIGLPQTPFKTELDTDSSSLSSDKKRKGSPLASQLDSADDDLDDSLSLADSSPSKSKAPSSRSKPMDPERRARLEARQARNRLSAQYSRERKKAHMESLESTVTTLKSENEQLKQQHDQDTLLRQSLEAKIKGYEAHICSLQAIVRTLLPSTSSLPSNSSASATAVAGSLPSSSTALSVETETGPRFTALPQDAHIATTNPGSLSSTTIAAPASVSPATLPSGRLVQQTSNEDVRLPAAEAICSDAPSLCRDAELEQSQQRMSSQRRAGSALDVNGSSIFAEEATRVGGFVGIPTGERHGSTVVSALSRLQQTDNEKAASAPEAEAFVSNFIDLGRLADGQGDAKAADQDSSTSKAAVTADSVPAGSIAEAATAAAAAGPAGAAGHGDNTGLSGSPQAHDEEAFGGVGILSDAEGKNADTSRLFKKDTDSTEQTEMEQPINDVNGRFELLTSPLPPSQRNMWEMATDAMLQDIYGAQSSTTDTSGLGSNSESSDSAAPSDVGGSTPFDLIDLDIEIEEPVQFGLGLGPEGCDDAAAYLQHGNRNGAVASSNDVGALDWQALLTSMVSAQ</sequence>
<evidence type="ECO:0000256" key="1">
    <source>
        <dbReference type="SAM" id="MobiDB-lite"/>
    </source>
</evidence>
<dbReference type="InterPro" id="IPR004827">
    <property type="entry name" value="bZIP"/>
</dbReference>
<dbReference type="PROSITE" id="PS50217">
    <property type="entry name" value="BZIP"/>
    <property type="match status" value="1"/>
</dbReference>
<dbReference type="GO" id="GO:0003700">
    <property type="term" value="F:DNA-binding transcription factor activity"/>
    <property type="evidence" value="ECO:0007669"/>
    <property type="project" value="InterPro"/>
</dbReference>
<reference evidence="3 4" key="1">
    <citation type="journal article" date="2018" name="Mol. Biol. Evol.">
        <title>Broad Genomic Sampling Reveals a Smut Pathogenic Ancestry of the Fungal Clade Ustilaginomycotina.</title>
        <authorList>
            <person name="Kijpornyongpan T."/>
            <person name="Mondo S.J."/>
            <person name="Barry K."/>
            <person name="Sandor L."/>
            <person name="Lee J."/>
            <person name="Lipzen A."/>
            <person name="Pangilinan J."/>
            <person name="LaButti K."/>
            <person name="Hainaut M."/>
            <person name="Henrissat B."/>
            <person name="Grigoriev I.V."/>
            <person name="Spatafora J.W."/>
            <person name="Aime M.C."/>
        </authorList>
    </citation>
    <scope>NUCLEOTIDE SEQUENCE [LARGE SCALE GENOMIC DNA]</scope>
    <source>
        <strain evidence="3 4">MCA 3645</strain>
    </source>
</reference>
<dbReference type="SMART" id="SM00338">
    <property type="entry name" value="BRLZ"/>
    <property type="match status" value="1"/>
</dbReference>
<evidence type="ECO:0000313" key="3">
    <source>
        <dbReference type="EMBL" id="PWY98266.1"/>
    </source>
</evidence>
<evidence type="ECO:0000259" key="2">
    <source>
        <dbReference type="PROSITE" id="PS50217"/>
    </source>
</evidence>
<name>A0A317XIY3_9BASI</name>
<feature type="compositionally biased region" description="Low complexity" evidence="1">
    <location>
        <begin position="1"/>
        <end position="19"/>
    </location>
</feature>
<feature type="compositionally biased region" description="Low complexity" evidence="1">
    <location>
        <begin position="65"/>
        <end position="83"/>
    </location>
</feature>
<dbReference type="Pfam" id="PF07716">
    <property type="entry name" value="bZIP_2"/>
    <property type="match status" value="1"/>
</dbReference>
<dbReference type="OrthoDB" id="295274at2759"/>
<dbReference type="Proteomes" id="UP000246740">
    <property type="component" value="Unassembled WGS sequence"/>
</dbReference>
<dbReference type="STRING" id="1882483.A0A317XIY3"/>
<dbReference type="CDD" id="cd14686">
    <property type="entry name" value="bZIP"/>
    <property type="match status" value="1"/>
</dbReference>
<dbReference type="InterPro" id="IPR046347">
    <property type="entry name" value="bZIP_sf"/>
</dbReference>
<feature type="domain" description="BZIP" evidence="2">
    <location>
        <begin position="91"/>
        <end position="136"/>
    </location>
</feature>
<feature type="compositionally biased region" description="Basic and acidic residues" evidence="1">
    <location>
        <begin position="84"/>
        <end position="98"/>
    </location>
</feature>
<dbReference type="EMBL" id="KZ819199">
    <property type="protein sequence ID" value="PWY98266.1"/>
    <property type="molecule type" value="Genomic_DNA"/>
</dbReference>
<feature type="region of interest" description="Disordered" evidence="1">
    <location>
        <begin position="1"/>
        <end position="121"/>
    </location>
</feature>
<feature type="region of interest" description="Disordered" evidence="1">
    <location>
        <begin position="400"/>
        <end position="467"/>
    </location>
</feature>
<feature type="compositionally biased region" description="Low complexity" evidence="1">
    <location>
        <begin position="504"/>
        <end position="520"/>
    </location>
</feature>
<dbReference type="InParanoid" id="A0A317XIY3"/>
<organism evidence="3 4">
    <name type="scientific">Testicularia cyperi</name>
    <dbReference type="NCBI Taxonomy" id="1882483"/>
    <lineage>
        <taxon>Eukaryota</taxon>
        <taxon>Fungi</taxon>
        <taxon>Dikarya</taxon>
        <taxon>Basidiomycota</taxon>
        <taxon>Ustilaginomycotina</taxon>
        <taxon>Ustilaginomycetes</taxon>
        <taxon>Ustilaginales</taxon>
        <taxon>Anthracoideaceae</taxon>
        <taxon>Testicularia</taxon>
    </lineage>
</organism>
<feature type="compositionally biased region" description="Basic and acidic residues" evidence="1">
    <location>
        <begin position="433"/>
        <end position="449"/>
    </location>
</feature>
<feature type="region of interest" description="Disordered" evidence="1">
    <location>
        <begin position="498"/>
        <end position="526"/>
    </location>
</feature>